<dbReference type="PANTHER" id="PTHR13864:SF15">
    <property type="entry name" value="T-CELL ACUTE LYMPHOCYTIC LEUKEMIA PROTEIN 1 HOMOLOG-RELATED"/>
    <property type="match status" value="1"/>
</dbReference>
<dbReference type="PANTHER" id="PTHR13864">
    <property type="entry name" value="T-CELL ACUTE LYMPHOCYTIC LEUKEMIA/STEM CELL LEUKEMIA-RELATED"/>
    <property type="match status" value="1"/>
</dbReference>
<dbReference type="InterPro" id="IPR040238">
    <property type="entry name" value="TAL-like"/>
</dbReference>
<dbReference type="AlphaFoldDB" id="A0A3M6U3E2"/>
<dbReference type="Proteomes" id="UP000275408">
    <property type="component" value="Unassembled WGS sequence"/>
</dbReference>
<dbReference type="InterPro" id="IPR011598">
    <property type="entry name" value="bHLH_dom"/>
</dbReference>
<protein>
    <recommendedName>
        <fullName evidence="4">BHLH domain-containing protein</fullName>
    </recommendedName>
</protein>
<dbReference type="OrthoDB" id="10069510at2759"/>
<evidence type="ECO:0000256" key="2">
    <source>
        <dbReference type="ARBA" id="ARBA00023125"/>
    </source>
</evidence>
<evidence type="ECO:0000313" key="6">
    <source>
        <dbReference type="Proteomes" id="UP000275408"/>
    </source>
</evidence>
<gene>
    <name evidence="5" type="ORF">pdam_00005345</name>
</gene>
<comment type="caution">
    <text evidence="5">The sequence shown here is derived from an EMBL/GenBank/DDBJ whole genome shotgun (WGS) entry which is preliminary data.</text>
</comment>
<dbReference type="CDD" id="cd11413">
    <property type="entry name" value="bHLH_TS_TAL_LYL"/>
    <property type="match status" value="1"/>
</dbReference>
<evidence type="ECO:0000256" key="3">
    <source>
        <dbReference type="ARBA" id="ARBA00023163"/>
    </source>
</evidence>
<dbReference type="SMART" id="SM00353">
    <property type="entry name" value="HLH"/>
    <property type="match status" value="1"/>
</dbReference>
<keyword evidence="2" id="KW-0238">DNA-binding</keyword>
<dbReference type="GO" id="GO:0000978">
    <property type="term" value="F:RNA polymerase II cis-regulatory region sequence-specific DNA binding"/>
    <property type="evidence" value="ECO:0007669"/>
    <property type="project" value="TreeGrafter"/>
</dbReference>
<dbReference type="Gene3D" id="4.10.280.10">
    <property type="entry name" value="Helix-loop-helix DNA-binding domain"/>
    <property type="match status" value="1"/>
</dbReference>
<accession>A0A3M6U3E2</accession>
<dbReference type="EMBL" id="RCHS01002320">
    <property type="protein sequence ID" value="RMX47988.1"/>
    <property type="molecule type" value="Genomic_DNA"/>
</dbReference>
<dbReference type="GO" id="GO:0000981">
    <property type="term" value="F:DNA-binding transcription factor activity, RNA polymerase II-specific"/>
    <property type="evidence" value="ECO:0007669"/>
    <property type="project" value="InterPro"/>
</dbReference>
<dbReference type="InterPro" id="IPR036638">
    <property type="entry name" value="HLH_DNA-bd_sf"/>
</dbReference>
<keyword evidence="3" id="KW-0804">Transcription</keyword>
<feature type="domain" description="BHLH" evidence="4">
    <location>
        <begin position="52"/>
        <end position="104"/>
    </location>
</feature>
<keyword evidence="6" id="KW-1185">Reference proteome</keyword>
<organism evidence="5 6">
    <name type="scientific">Pocillopora damicornis</name>
    <name type="common">Cauliflower coral</name>
    <name type="synonym">Millepora damicornis</name>
    <dbReference type="NCBI Taxonomy" id="46731"/>
    <lineage>
        <taxon>Eukaryota</taxon>
        <taxon>Metazoa</taxon>
        <taxon>Cnidaria</taxon>
        <taxon>Anthozoa</taxon>
        <taxon>Hexacorallia</taxon>
        <taxon>Scleractinia</taxon>
        <taxon>Astrocoeniina</taxon>
        <taxon>Pocilloporidae</taxon>
        <taxon>Pocillopora</taxon>
    </lineage>
</organism>
<keyword evidence="1" id="KW-0805">Transcription regulation</keyword>
<name>A0A3M6U3E2_POCDA</name>
<dbReference type="Pfam" id="PF00010">
    <property type="entry name" value="HLH"/>
    <property type="match status" value="1"/>
</dbReference>
<proteinExistence type="predicted"/>
<evidence type="ECO:0000313" key="5">
    <source>
        <dbReference type="EMBL" id="RMX47988.1"/>
    </source>
</evidence>
<reference evidence="5 6" key="1">
    <citation type="journal article" date="2018" name="Sci. Rep.">
        <title>Comparative analysis of the Pocillopora damicornis genome highlights role of immune system in coral evolution.</title>
        <authorList>
            <person name="Cunning R."/>
            <person name="Bay R.A."/>
            <person name="Gillette P."/>
            <person name="Baker A.C."/>
            <person name="Traylor-Knowles N."/>
        </authorList>
    </citation>
    <scope>NUCLEOTIDE SEQUENCE [LARGE SCALE GENOMIC DNA]</scope>
    <source>
        <strain evidence="5">RSMAS</strain>
        <tissue evidence="5">Whole animal</tissue>
    </source>
</reference>
<dbReference type="FunFam" id="4.10.280.10:FF:000015">
    <property type="entry name" value="T-cell acute lymphocytic leukemia 1"/>
    <property type="match status" value="1"/>
</dbReference>
<evidence type="ECO:0000259" key="4">
    <source>
        <dbReference type="PROSITE" id="PS50888"/>
    </source>
</evidence>
<dbReference type="PROSITE" id="PS50888">
    <property type="entry name" value="BHLH"/>
    <property type="match status" value="1"/>
</dbReference>
<dbReference type="SUPFAM" id="SSF47459">
    <property type="entry name" value="HLH, helix-loop-helix DNA-binding domain"/>
    <property type="match status" value="1"/>
</dbReference>
<dbReference type="STRING" id="46731.A0A3M6U3E2"/>
<evidence type="ECO:0000256" key="1">
    <source>
        <dbReference type="ARBA" id="ARBA00023015"/>
    </source>
</evidence>
<sequence length="168" mass="19070">MSCRKGTHHNCTRARKPVISPYYNSASIPLGYFGTTIRRRPVSFGFENPFQSRRNFTNSRERWRQHHVNMAFGELRKLLPTYPPDKKLSKHEILKLAMKYITFLSTVLKDMDSKETGICSDFVVDSELCSPSSSCETLGSDGGLSSTLNLERVSVDSLTSEIRIEEAE</sequence>
<dbReference type="GO" id="GO:0046983">
    <property type="term" value="F:protein dimerization activity"/>
    <property type="evidence" value="ECO:0007669"/>
    <property type="project" value="InterPro"/>
</dbReference>